<reference evidence="2" key="1">
    <citation type="submission" date="2020-08" db="EMBL/GenBank/DDBJ databases">
        <title>Genome sequencing and assembly of the red palm weevil Rhynchophorus ferrugineus.</title>
        <authorList>
            <person name="Dias G.B."/>
            <person name="Bergman C.M."/>
            <person name="Manee M."/>
        </authorList>
    </citation>
    <scope>NUCLEOTIDE SEQUENCE</scope>
    <source>
        <strain evidence="2">AA-2017</strain>
        <tissue evidence="2">Whole larva</tissue>
    </source>
</reference>
<dbReference type="AlphaFoldDB" id="A0A834HQR3"/>
<evidence type="ECO:0000313" key="2">
    <source>
        <dbReference type="EMBL" id="KAF7266927.1"/>
    </source>
</evidence>
<evidence type="ECO:0000313" key="3">
    <source>
        <dbReference type="Proteomes" id="UP000625711"/>
    </source>
</evidence>
<organism evidence="2 3">
    <name type="scientific">Rhynchophorus ferrugineus</name>
    <name type="common">Red palm weevil</name>
    <name type="synonym">Curculio ferrugineus</name>
    <dbReference type="NCBI Taxonomy" id="354439"/>
    <lineage>
        <taxon>Eukaryota</taxon>
        <taxon>Metazoa</taxon>
        <taxon>Ecdysozoa</taxon>
        <taxon>Arthropoda</taxon>
        <taxon>Hexapoda</taxon>
        <taxon>Insecta</taxon>
        <taxon>Pterygota</taxon>
        <taxon>Neoptera</taxon>
        <taxon>Endopterygota</taxon>
        <taxon>Coleoptera</taxon>
        <taxon>Polyphaga</taxon>
        <taxon>Cucujiformia</taxon>
        <taxon>Curculionidae</taxon>
        <taxon>Dryophthorinae</taxon>
        <taxon>Rhynchophorus</taxon>
    </lineage>
</organism>
<evidence type="ECO:0000256" key="1">
    <source>
        <dbReference type="SAM" id="MobiDB-lite"/>
    </source>
</evidence>
<proteinExistence type="predicted"/>
<protein>
    <submittedName>
        <fullName evidence="2">Uncharacterized protein</fullName>
    </submittedName>
</protein>
<comment type="caution">
    <text evidence="2">The sequence shown here is derived from an EMBL/GenBank/DDBJ whole genome shotgun (WGS) entry which is preliminary data.</text>
</comment>
<dbReference type="EMBL" id="JAACXV010014490">
    <property type="protein sequence ID" value="KAF7266927.1"/>
    <property type="molecule type" value="Genomic_DNA"/>
</dbReference>
<sequence>MQSRLLTKTIYRVPISSYADDQRQKSPIKPSVNKQKQTKATKRPLYQLGREQKKAFYCRPPPRCLDHALLNASVDDFFCFLTSINVTQQSVSSRRLCFVTDEHGDFLPILSGVQFGHQTFCH</sequence>
<dbReference type="Proteomes" id="UP000625711">
    <property type="component" value="Unassembled WGS sequence"/>
</dbReference>
<gene>
    <name evidence="2" type="ORF">GWI33_019801</name>
</gene>
<keyword evidence="3" id="KW-1185">Reference proteome</keyword>
<accession>A0A834HQR3</accession>
<name>A0A834HQR3_RHYFE</name>
<feature type="region of interest" description="Disordered" evidence="1">
    <location>
        <begin position="18"/>
        <end position="44"/>
    </location>
</feature>